<organism evidence="13 14">
    <name type="scientific">Jaminaea rosea</name>
    <dbReference type="NCBI Taxonomy" id="1569628"/>
    <lineage>
        <taxon>Eukaryota</taxon>
        <taxon>Fungi</taxon>
        <taxon>Dikarya</taxon>
        <taxon>Basidiomycota</taxon>
        <taxon>Ustilaginomycotina</taxon>
        <taxon>Exobasidiomycetes</taxon>
        <taxon>Microstromatales</taxon>
        <taxon>Microstromatales incertae sedis</taxon>
        <taxon>Jaminaea</taxon>
    </lineage>
</organism>
<sequence length="359" mass="37143">MAGPQPHQSNGMVTGEASQDRVLVIGSMAAAQSGQYQQAVHEAGQGGEKQVEMHMADRLTDGATTLSPSTYAMAILLLTPSDAQNGGLLSTLLASLRDNGSMTIQLVGQADESSVKRTRGEVILAGFTKAVVQEGGQIVAQKPAQSAASMGLERNGTSNGVSLNNGASSSSSSSSAALPLRRKAANGSSSNGSAKSSLWATSTPPQINPESLLSEADRLVPQAARREDCDLESALAGGRRKKACKGCTCGLRELEDEEELARMNGTEIVRLDASDQDLPGGSKGGAPPRTEVTETVVDERGVTRVVKRIQVDTSGAASSSCGSCTLGDAFRCSSCPYLGLPAFKPGEMVLIPDSMDDDL</sequence>
<feature type="binding site" evidence="9">
    <location>
        <position position="249"/>
    </location>
    <ligand>
        <name>[2Fe-2S] cluster</name>
        <dbReference type="ChEBI" id="CHEBI:190135"/>
    </ligand>
</feature>
<comment type="cofactor">
    <cofactor evidence="9">
        <name>[2Fe-2S] cluster</name>
        <dbReference type="ChEBI" id="CHEBI:190135"/>
    </cofactor>
</comment>
<evidence type="ECO:0000256" key="6">
    <source>
        <dbReference type="ARBA" id="ARBA00023004"/>
    </source>
</evidence>
<feature type="compositionally biased region" description="Low complexity" evidence="10">
    <location>
        <begin position="185"/>
        <end position="197"/>
    </location>
</feature>
<keyword evidence="8 9" id="KW-0496">Mitochondrion</keyword>
<keyword evidence="5 9" id="KW-0479">Metal-binding</keyword>
<name>A0A316UZJ7_9BASI</name>
<keyword evidence="4 9" id="KW-0963">Cytoplasm</keyword>
<evidence type="ECO:0000259" key="12">
    <source>
        <dbReference type="Pfam" id="PF16803"/>
    </source>
</evidence>
<dbReference type="HAMAP" id="MF_03115">
    <property type="entry name" value="Anamorsin"/>
    <property type="match status" value="1"/>
</dbReference>
<feature type="short sequence motif" description="Cx2C motif 2" evidence="9">
    <location>
        <begin position="332"/>
        <end position="335"/>
    </location>
</feature>
<protein>
    <submittedName>
        <fullName evidence="13">DUF689-domain-containing protein</fullName>
    </submittedName>
</protein>
<evidence type="ECO:0000256" key="2">
    <source>
        <dbReference type="ARBA" id="ARBA00008169"/>
    </source>
</evidence>
<keyword evidence="14" id="KW-1185">Reference proteome</keyword>
<evidence type="ECO:0000256" key="3">
    <source>
        <dbReference type="ARBA" id="ARBA00022485"/>
    </source>
</evidence>
<comment type="domain">
    <text evidence="9">The C-terminal domain binds 2 Fe-S clusters but is otherwise mostly in an intrinsically disordered conformation.</text>
</comment>
<dbReference type="AlphaFoldDB" id="A0A316UZJ7"/>
<feature type="domain" description="Fe-S cluster assembly protein Dre2 N-terminal" evidence="12">
    <location>
        <begin position="41"/>
        <end position="147"/>
    </location>
</feature>
<comment type="caution">
    <text evidence="9">Lacks conserved residue(s) required for the propagation of feature annotation.</text>
</comment>
<dbReference type="GO" id="GO:0051537">
    <property type="term" value="F:2 iron, 2 sulfur cluster binding"/>
    <property type="evidence" value="ECO:0007669"/>
    <property type="project" value="UniProtKB-UniRule"/>
</dbReference>
<feature type="binding site" evidence="9">
    <location>
        <position position="332"/>
    </location>
    <ligand>
        <name>[4Fe-4S] cluster</name>
        <dbReference type="ChEBI" id="CHEBI:49883"/>
    </ligand>
</feature>
<feature type="compositionally biased region" description="Polar residues" evidence="10">
    <location>
        <begin position="198"/>
        <end position="210"/>
    </location>
</feature>
<dbReference type="Pfam" id="PF16803">
    <property type="entry name" value="DRE2_N"/>
    <property type="match status" value="1"/>
</dbReference>
<dbReference type="GO" id="GO:0005758">
    <property type="term" value="C:mitochondrial intermembrane space"/>
    <property type="evidence" value="ECO:0007669"/>
    <property type="project" value="UniProtKB-SubCell"/>
</dbReference>
<feature type="binding site" evidence="9">
    <location>
        <position position="335"/>
    </location>
    <ligand>
        <name>[4Fe-4S] cluster</name>
        <dbReference type="ChEBI" id="CHEBI:49883"/>
    </ligand>
</feature>
<dbReference type="Proteomes" id="UP000245884">
    <property type="component" value="Unassembled WGS sequence"/>
</dbReference>
<feature type="binding site" evidence="9">
    <location>
        <position position="229"/>
    </location>
    <ligand>
        <name>[2Fe-2S] cluster</name>
        <dbReference type="ChEBI" id="CHEBI:190135"/>
    </ligand>
</feature>
<keyword evidence="9" id="KW-0001">2Fe-2S</keyword>
<dbReference type="InterPro" id="IPR046408">
    <property type="entry name" value="CIAPIN1"/>
</dbReference>
<evidence type="ECO:0000256" key="5">
    <source>
        <dbReference type="ARBA" id="ARBA00022723"/>
    </source>
</evidence>
<keyword evidence="7 9" id="KW-0411">Iron-sulfur</keyword>
<feature type="short sequence motif" description="Cx2C motif 1" evidence="9">
    <location>
        <begin position="321"/>
        <end position="324"/>
    </location>
</feature>
<feature type="compositionally biased region" description="Polar residues" evidence="10">
    <location>
        <begin position="155"/>
        <end position="166"/>
    </location>
</feature>
<dbReference type="STRING" id="1569628.A0A316UZJ7"/>
<dbReference type="OrthoDB" id="311633at2759"/>
<dbReference type="InterPro" id="IPR007785">
    <property type="entry name" value="Anamorsin"/>
</dbReference>
<dbReference type="GO" id="GO:0009055">
    <property type="term" value="F:electron transfer activity"/>
    <property type="evidence" value="ECO:0007669"/>
    <property type="project" value="UniProtKB-UniRule"/>
</dbReference>
<evidence type="ECO:0000256" key="10">
    <source>
        <dbReference type="SAM" id="MobiDB-lite"/>
    </source>
</evidence>
<evidence type="ECO:0000256" key="8">
    <source>
        <dbReference type="ARBA" id="ARBA00023128"/>
    </source>
</evidence>
<evidence type="ECO:0000256" key="4">
    <source>
        <dbReference type="ARBA" id="ARBA00022490"/>
    </source>
</evidence>
<evidence type="ECO:0000313" key="14">
    <source>
        <dbReference type="Proteomes" id="UP000245884"/>
    </source>
</evidence>
<keyword evidence="3 9" id="KW-0004">4Fe-4S</keyword>
<feature type="binding site" evidence="9">
    <location>
        <position position="324"/>
    </location>
    <ligand>
        <name>[4Fe-4S] cluster</name>
        <dbReference type="ChEBI" id="CHEBI:49883"/>
    </ligand>
</feature>
<dbReference type="InterPro" id="IPR031838">
    <property type="entry name" value="Dre2_N"/>
</dbReference>
<comment type="cofactor">
    <cofactor evidence="1 9">
        <name>[4Fe-4S] cluster</name>
        <dbReference type="ChEBI" id="CHEBI:49883"/>
    </cofactor>
</comment>
<accession>A0A316UZJ7</accession>
<reference evidence="13 14" key="1">
    <citation type="journal article" date="2018" name="Mol. Biol. Evol.">
        <title>Broad Genomic Sampling Reveals a Smut Pathogenic Ancestry of the Fungal Clade Ustilaginomycotina.</title>
        <authorList>
            <person name="Kijpornyongpan T."/>
            <person name="Mondo S.J."/>
            <person name="Barry K."/>
            <person name="Sandor L."/>
            <person name="Lee J."/>
            <person name="Lipzen A."/>
            <person name="Pangilinan J."/>
            <person name="LaButti K."/>
            <person name="Hainaut M."/>
            <person name="Henrissat B."/>
            <person name="Grigoriev I.V."/>
            <person name="Spatafora J.W."/>
            <person name="Aime M.C."/>
        </authorList>
    </citation>
    <scope>NUCLEOTIDE SEQUENCE [LARGE SCALE GENOMIC DNA]</scope>
    <source>
        <strain evidence="13 14">MCA 5214</strain>
    </source>
</reference>
<feature type="binding site" evidence="9">
    <location>
        <position position="244"/>
    </location>
    <ligand>
        <name>[2Fe-2S] cluster</name>
        <dbReference type="ChEBI" id="CHEBI:190135"/>
    </ligand>
</feature>
<dbReference type="Pfam" id="PF05093">
    <property type="entry name" value="CIAPIN1"/>
    <property type="match status" value="1"/>
</dbReference>
<evidence type="ECO:0000256" key="1">
    <source>
        <dbReference type="ARBA" id="ARBA00001966"/>
    </source>
</evidence>
<dbReference type="GO" id="GO:0016226">
    <property type="term" value="P:iron-sulfur cluster assembly"/>
    <property type="evidence" value="ECO:0007669"/>
    <property type="project" value="UniProtKB-UniRule"/>
</dbReference>
<feature type="binding site" evidence="9">
    <location>
        <position position="321"/>
    </location>
    <ligand>
        <name>[4Fe-4S] cluster</name>
        <dbReference type="ChEBI" id="CHEBI:49883"/>
    </ligand>
</feature>
<feature type="domain" description="Anamorsin C-terminal" evidence="11">
    <location>
        <begin position="226"/>
        <end position="350"/>
    </location>
</feature>
<dbReference type="GeneID" id="37027350"/>
<dbReference type="PANTHER" id="PTHR13273">
    <property type="entry name" value="ANAMORSIN"/>
    <property type="match status" value="1"/>
</dbReference>
<evidence type="ECO:0000256" key="7">
    <source>
        <dbReference type="ARBA" id="ARBA00023014"/>
    </source>
</evidence>
<proteinExistence type="inferred from homology"/>
<evidence type="ECO:0000313" key="13">
    <source>
        <dbReference type="EMBL" id="PWN29731.1"/>
    </source>
</evidence>
<feature type="region of interest" description="Fe-S binding site B" evidence="9">
    <location>
        <begin position="321"/>
        <end position="335"/>
    </location>
</feature>
<comment type="domain">
    <text evidence="9">The twin Cx2C motifs are involved in the recognition by the mitochondrial MIA40-ERV1 disulfide relay system. The formation of 2 disulfide bonds in the Cx2C motifs through dithiol/disulfide exchange reactions effectively traps the protein in the mitochondrial intermembrane space.</text>
</comment>
<dbReference type="GO" id="GO:0051539">
    <property type="term" value="F:4 iron, 4 sulfur cluster binding"/>
    <property type="evidence" value="ECO:0007669"/>
    <property type="project" value="UniProtKB-KW"/>
</dbReference>
<dbReference type="GO" id="GO:0046872">
    <property type="term" value="F:metal ion binding"/>
    <property type="evidence" value="ECO:0007669"/>
    <property type="project" value="UniProtKB-KW"/>
</dbReference>
<keyword evidence="6 9" id="KW-0408">Iron</keyword>
<dbReference type="EMBL" id="KZ819663">
    <property type="protein sequence ID" value="PWN29731.1"/>
    <property type="molecule type" value="Genomic_DNA"/>
</dbReference>
<dbReference type="PANTHER" id="PTHR13273:SF14">
    <property type="entry name" value="ANAMORSIN"/>
    <property type="match status" value="1"/>
</dbReference>
<dbReference type="RefSeq" id="XP_025364343.1">
    <property type="nucleotide sequence ID" value="XM_025505527.1"/>
</dbReference>
<feature type="compositionally biased region" description="Low complexity" evidence="10">
    <location>
        <begin position="167"/>
        <end position="177"/>
    </location>
</feature>
<feature type="region of interest" description="Disordered" evidence="10">
    <location>
        <begin position="149"/>
        <end position="210"/>
    </location>
</feature>
<evidence type="ECO:0000259" key="11">
    <source>
        <dbReference type="Pfam" id="PF05093"/>
    </source>
</evidence>
<feature type="binding site" evidence="9">
    <location>
        <position position="247"/>
    </location>
    <ligand>
        <name>[2Fe-2S] cluster</name>
        <dbReference type="ChEBI" id="CHEBI:190135"/>
    </ligand>
</feature>
<comment type="similarity">
    <text evidence="2 9">Belongs to the anamorsin family.</text>
</comment>
<comment type="subcellular location">
    <subcellularLocation>
        <location evidence="9">Cytoplasm</location>
    </subcellularLocation>
    <subcellularLocation>
        <location evidence="9">Mitochondrion intermembrane space</location>
    </subcellularLocation>
</comment>
<evidence type="ECO:0000256" key="9">
    <source>
        <dbReference type="HAMAP-Rule" id="MF_03115"/>
    </source>
</evidence>
<comment type="domain">
    <text evidence="9">The N-terminal domain has structural similarity with S-adenosyl-L-methionine-dependent methyltransferases, but does not bind S-adenosyl-L-methionine. It is required for correct assembly of the 2 Fe-S clusters.</text>
</comment>
<gene>
    <name evidence="13" type="ORF">BDZ90DRAFT_230584</name>
</gene>